<dbReference type="EMBL" id="PRLP01000036">
    <property type="protein sequence ID" value="PPC76969.1"/>
    <property type="molecule type" value="Genomic_DNA"/>
</dbReference>
<proteinExistence type="predicted"/>
<evidence type="ECO:0000313" key="1">
    <source>
        <dbReference type="EMBL" id="PPC76969.1"/>
    </source>
</evidence>
<sequence>MKLGNTKTEKELRVQLEASYASLAIDGANARLRNALKEAYPEYTGGCVLHWTPDQSDDLFVVLVNGSKLISVELDRLDTSASPIIEHIPLSQYKIRLKKSNKIKLEIALEIVGN</sequence>
<gene>
    <name evidence="1" type="ORF">C4K68_12705</name>
</gene>
<comment type="caution">
    <text evidence="1">The sequence shown here is derived from an EMBL/GenBank/DDBJ whole genome shotgun (WGS) entry which is preliminary data.</text>
</comment>
<dbReference type="Proteomes" id="UP000238196">
    <property type="component" value="Unassembled WGS sequence"/>
</dbReference>
<organism evidence="1 2">
    <name type="scientific">Proteobacteria bacterium 228</name>
    <dbReference type="NCBI Taxonomy" id="2083153"/>
    <lineage>
        <taxon>Bacteria</taxon>
        <taxon>Pseudomonadati</taxon>
        <taxon>Pseudomonadota</taxon>
    </lineage>
</organism>
<protein>
    <submittedName>
        <fullName evidence="1">Uncharacterized protein</fullName>
    </submittedName>
</protein>
<evidence type="ECO:0000313" key="2">
    <source>
        <dbReference type="Proteomes" id="UP000238196"/>
    </source>
</evidence>
<dbReference type="AlphaFoldDB" id="A0A2S5KR19"/>
<reference evidence="1 2" key="1">
    <citation type="submission" date="2018-02" db="EMBL/GenBank/DDBJ databases">
        <title>novel marine gammaproteobacteria from coastal saline agro ecosystem.</title>
        <authorList>
            <person name="Krishnan R."/>
            <person name="Ramesh Kumar N."/>
        </authorList>
    </citation>
    <scope>NUCLEOTIDE SEQUENCE [LARGE SCALE GENOMIC DNA]</scope>
    <source>
        <strain evidence="1 2">228</strain>
    </source>
</reference>
<name>A0A2S5KR19_9PROT</name>
<accession>A0A2S5KR19</accession>